<organism evidence="2 3">
    <name type="scientific">Aquiflexum balticum DSM 16537</name>
    <dbReference type="NCBI Taxonomy" id="758820"/>
    <lineage>
        <taxon>Bacteria</taxon>
        <taxon>Pseudomonadati</taxon>
        <taxon>Bacteroidota</taxon>
        <taxon>Cytophagia</taxon>
        <taxon>Cytophagales</taxon>
        <taxon>Cyclobacteriaceae</taxon>
        <taxon>Aquiflexum</taxon>
    </lineage>
</organism>
<keyword evidence="3" id="KW-1185">Reference proteome</keyword>
<evidence type="ECO:0000256" key="1">
    <source>
        <dbReference type="SAM" id="SignalP"/>
    </source>
</evidence>
<evidence type="ECO:0000313" key="2">
    <source>
        <dbReference type="EMBL" id="SMD42587.1"/>
    </source>
</evidence>
<dbReference type="OrthoDB" id="934570at2"/>
<dbReference type="EMBL" id="LT838813">
    <property type="protein sequence ID" value="SMD42587.1"/>
    <property type="molecule type" value="Genomic_DNA"/>
</dbReference>
<dbReference type="RefSeq" id="WP_084119370.1">
    <property type="nucleotide sequence ID" value="NZ_LT838813.1"/>
</dbReference>
<dbReference type="Proteomes" id="UP000192333">
    <property type="component" value="Chromosome I"/>
</dbReference>
<dbReference type="Gene3D" id="2.180.10.10">
    <property type="entry name" value="RHS repeat-associated core"/>
    <property type="match status" value="1"/>
</dbReference>
<reference evidence="3" key="1">
    <citation type="submission" date="2017-04" db="EMBL/GenBank/DDBJ databases">
        <authorList>
            <person name="Varghese N."/>
            <person name="Submissions S."/>
        </authorList>
    </citation>
    <scope>NUCLEOTIDE SEQUENCE [LARGE SCALE GENOMIC DNA]</scope>
    <source>
        <strain evidence="3">DSM 16537</strain>
    </source>
</reference>
<gene>
    <name evidence="2" type="ORF">SAMN00777080_1148</name>
</gene>
<evidence type="ECO:0000313" key="3">
    <source>
        <dbReference type="Proteomes" id="UP000192333"/>
    </source>
</evidence>
<protein>
    <submittedName>
        <fullName evidence="2">YD repeat-containing protein</fullName>
    </submittedName>
</protein>
<feature type="signal peptide" evidence="1">
    <location>
        <begin position="1"/>
        <end position="19"/>
    </location>
</feature>
<dbReference type="AlphaFoldDB" id="A0A1W2H0V9"/>
<sequence>MRKLFFVLFIGVLISSCLNETNIPNIGERLTTVSFNDTKLYEYEYDADGFLVAEKAKFHYYGYFYSVNSGVVSKKIYFDSRILSSNSGTVQEANNRSEWVNPQNTTLSGTLVYEFDSNNRLVKSTELNGHSEYEYDNNGRISTRKMFNGENLTGIREYKYDMNGNVSTDSHYYILEDGSKLLSNTTEYEFDSKKNPYQYLRPDRAPGENTNPNNVTREKYSVINYPSSMRDIRYTYIYNDSGYPIERNDGQRYQYSN</sequence>
<name>A0A1W2H0V9_9BACT</name>
<accession>A0A1W2H0V9</accession>
<keyword evidence="1" id="KW-0732">Signal</keyword>
<proteinExistence type="predicted"/>
<dbReference type="STRING" id="758820.SAMN00777080_1148"/>
<feature type="chain" id="PRO_5012958425" evidence="1">
    <location>
        <begin position="20"/>
        <end position="257"/>
    </location>
</feature>
<dbReference type="PROSITE" id="PS51257">
    <property type="entry name" value="PROKAR_LIPOPROTEIN"/>
    <property type="match status" value="1"/>
</dbReference>